<feature type="region of interest" description="Disordered" evidence="1">
    <location>
        <begin position="1"/>
        <end position="248"/>
    </location>
</feature>
<sequence>MGLREAKHPRPGEVGSAGPAWRWGEERTPRAVGGGLPGGGERAPFSAPVVLAQPTPSFHPRLTPGTPESVPHQSLPPSLARSRAAAGTGRAGRRGYRGTRCRRRTTPGCVGGESPSTASERRGGAGGRGHARRQSREAASVSNTVAMATWPGGTGSSRNSCRRGPRARPPPPCEPVATETGSREAVRAAAASGAPARACARGQPRATDAGWGGRRGGGQTLQLRPHPDPQTCLAARLDGKEKKKRRKS</sequence>
<dbReference type="EMBL" id="OX459940">
    <property type="protein sequence ID" value="CAI9174923.1"/>
    <property type="molecule type" value="Genomic_DNA"/>
</dbReference>
<evidence type="ECO:0000313" key="3">
    <source>
        <dbReference type="Proteomes" id="UP001176941"/>
    </source>
</evidence>
<feature type="compositionally biased region" description="Gly residues" evidence="1">
    <location>
        <begin position="32"/>
        <end position="41"/>
    </location>
</feature>
<feature type="compositionally biased region" description="Low complexity" evidence="1">
    <location>
        <begin position="187"/>
        <end position="201"/>
    </location>
</feature>
<reference evidence="2" key="1">
    <citation type="submission" date="2023-04" db="EMBL/GenBank/DDBJ databases">
        <authorList>
            <consortium name="ELIXIR-Norway"/>
        </authorList>
    </citation>
    <scope>NUCLEOTIDE SEQUENCE [LARGE SCALE GENOMIC DNA]</scope>
</reference>
<dbReference type="Proteomes" id="UP001176941">
    <property type="component" value="Chromosome 4"/>
</dbReference>
<feature type="compositionally biased region" description="Basic residues" evidence="1">
    <location>
        <begin position="91"/>
        <end position="105"/>
    </location>
</feature>
<proteinExistence type="predicted"/>
<organism evidence="2 3">
    <name type="scientific">Rangifer tarandus platyrhynchus</name>
    <name type="common">Svalbard reindeer</name>
    <dbReference type="NCBI Taxonomy" id="3082113"/>
    <lineage>
        <taxon>Eukaryota</taxon>
        <taxon>Metazoa</taxon>
        <taxon>Chordata</taxon>
        <taxon>Craniata</taxon>
        <taxon>Vertebrata</taxon>
        <taxon>Euteleostomi</taxon>
        <taxon>Mammalia</taxon>
        <taxon>Eutheria</taxon>
        <taxon>Laurasiatheria</taxon>
        <taxon>Artiodactyla</taxon>
        <taxon>Ruminantia</taxon>
        <taxon>Pecora</taxon>
        <taxon>Cervidae</taxon>
        <taxon>Odocoileinae</taxon>
        <taxon>Rangifer</taxon>
    </lineage>
</organism>
<feature type="compositionally biased region" description="Gly residues" evidence="1">
    <location>
        <begin position="210"/>
        <end position="219"/>
    </location>
</feature>
<feature type="compositionally biased region" description="Basic and acidic residues" evidence="1">
    <location>
        <begin position="1"/>
        <end position="11"/>
    </location>
</feature>
<name>A0ABN8ZLX6_RANTA</name>
<gene>
    <name evidence="2" type="ORF">MRATA1EN1_LOCUS23885</name>
</gene>
<evidence type="ECO:0000256" key="1">
    <source>
        <dbReference type="SAM" id="MobiDB-lite"/>
    </source>
</evidence>
<keyword evidence="3" id="KW-1185">Reference proteome</keyword>
<protein>
    <submittedName>
        <fullName evidence="2">Uncharacterized protein</fullName>
    </submittedName>
</protein>
<accession>A0ABN8ZLX6</accession>
<evidence type="ECO:0000313" key="2">
    <source>
        <dbReference type="EMBL" id="CAI9174923.1"/>
    </source>
</evidence>